<gene>
    <name evidence="2" type="ORF">NEDG_01561</name>
</gene>
<proteinExistence type="predicted"/>
<sequence length="463" mass="51506">MVMIGKPQTYLLGAMVACGLCGAFWFMRGVWSKYNKKVAIDKDGNLVIRGDVDLAKTACYTPSKAYNELHLLSTNTSILDAHTTSSLLEQFLAAPKNLPKAIRLTNISLATIPKILGQTANSYHLYLENVSYPVHLPQSETSKNSSLTPPTPSIPTDSFLTSLLSIAPKITSLSITGGNIQIEKGEIKRNPIYLQELCVSETSHEFVSLLLLDNAIQVDQLTITNNNITSLRFLDTPTLYTLTRLSIISEYALRHIQERSFRFLNTLHHLALCDLSPMEVLPYTKIGTSLSLLTIEASVVDFMTQLPSLAVDKRLFKDLIQAIRLNEYNTLPMHAIDVFSGSVKIATLTIRNKAHMLSVVYFTTTLFQVLPTNENTLTDVSVAIQAPYHGSKSFMPEFIKYLTVLFERLVDLKKLDINLHYASSLDMSGIAHMLSEQLAGLKDVKLRYGLSPSNQVYKPSTQS</sequence>
<keyword evidence="1" id="KW-0812">Transmembrane</keyword>
<name>A0A177EDH7_9MICR</name>
<organism evidence="2 3">
    <name type="scientific">Nematocida displodere</name>
    <dbReference type="NCBI Taxonomy" id="1805483"/>
    <lineage>
        <taxon>Eukaryota</taxon>
        <taxon>Fungi</taxon>
        <taxon>Fungi incertae sedis</taxon>
        <taxon>Microsporidia</taxon>
        <taxon>Nematocida</taxon>
    </lineage>
</organism>
<dbReference type="SUPFAM" id="SSF52058">
    <property type="entry name" value="L domain-like"/>
    <property type="match status" value="1"/>
</dbReference>
<dbReference type="Proteomes" id="UP000185944">
    <property type="component" value="Unassembled WGS sequence"/>
</dbReference>
<keyword evidence="3" id="KW-1185">Reference proteome</keyword>
<dbReference type="PROSITE" id="PS51257">
    <property type="entry name" value="PROKAR_LIPOPROTEIN"/>
    <property type="match status" value="1"/>
</dbReference>
<feature type="transmembrane region" description="Helical" evidence="1">
    <location>
        <begin position="9"/>
        <end position="27"/>
    </location>
</feature>
<evidence type="ECO:0000313" key="3">
    <source>
        <dbReference type="Proteomes" id="UP000185944"/>
    </source>
</evidence>
<keyword evidence="1" id="KW-0472">Membrane</keyword>
<accession>A0A177EDH7</accession>
<dbReference type="VEuPathDB" id="MicrosporidiaDB:NEDG_01561"/>
<reference evidence="2 3" key="1">
    <citation type="submission" date="2016-02" db="EMBL/GenBank/DDBJ databases">
        <title>Discovery of a natural microsporidian pathogen with a broad tissue tropism in Caenorhabditis elegans.</title>
        <authorList>
            <person name="Luallen R.J."/>
            <person name="Reinke A.W."/>
            <person name="Tong L."/>
            <person name="Botts M.R."/>
            <person name="Felix M.-A."/>
            <person name="Troemel E.R."/>
        </authorList>
    </citation>
    <scope>NUCLEOTIDE SEQUENCE [LARGE SCALE GENOMIC DNA]</scope>
    <source>
        <strain evidence="2 3">JUm2807</strain>
    </source>
</reference>
<dbReference type="RefSeq" id="XP_067544566.1">
    <property type="nucleotide sequence ID" value="XM_067688979.1"/>
</dbReference>
<comment type="caution">
    <text evidence="2">The sequence shown here is derived from an EMBL/GenBank/DDBJ whole genome shotgun (WGS) entry which is preliminary data.</text>
</comment>
<dbReference type="EMBL" id="LTDL01000038">
    <property type="protein sequence ID" value="OAG30014.1"/>
    <property type="molecule type" value="Genomic_DNA"/>
</dbReference>
<evidence type="ECO:0000256" key="1">
    <source>
        <dbReference type="SAM" id="Phobius"/>
    </source>
</evidence>
<dbReference type="AlphaFoldDB" id="A0A177EDH7"/>
<keyword evidence="1" id="KW-1133">Transmembrane helix</keyword>
<dbReference type="GeneID" id="93647911"/>
<evidence type="ECO:0000313" key="2">
    <source>
        <dbReference type="EMBL" id="OAG30014.1"/>
    </source>
</evidence>
<protein>
    <submittedName>
        <fullName evidence="2">Uncharacterized protein</fullName>
    </submittedName>
</protein>